<organism evidence="9 10">
    <name type="scientific">Roseinatronobacter alkalisoli</name>
    <dbReference type="NCBI Taxonomy" id="3028235"/>
    <lineage>
        <taxon>Bacteria</taxon>
        <taxon>Pseudomonadati</taxon>
        <taxon>Pseudomonadota</taxon>
        <taxon>Alphaproteobacteria</taxon>
        <taxon>Rhodobacterales</taxon>
        <taxon>Paracoccaceae</taxon>
        <taxon>Roseinatronobacter</taxon>
    </lineage>
</organism>
<feature type="transmembrane region" description="Helical" evidence="7">
    <location>
        <begin position="360"/>
        <end position="386"/>
    </location>
</feature>
<comment type="caution">
    <text evidence="9">The sequence shown here is derived from an EMBL/GenBank/DDBJ whole genome shotgun (WGS) entry which is preliminary data.</text>
</comment>
<evidence type="ECO:0000256" key="4">
    <source>
        <dbReference type="ARBA" id="ARBA00022692"/>
    </source>
</evidence>
<feature type="transmembrane region" description="Helical" evidence="7">
    <location>
        <begin position="270"/>
        <end position="295"/>
    </location>
</feature>
<evidence type="ECO:0000256" key="6">
    <source>
        <dbReference type="ARBA" id="ARBA00023136"/>
    </source>
</evidence>
<evidence type="ECO:0000259" key="8">
    <source>
        <dbReference type="Pfam" id="PF06808"/>
    </source>
</evidence>
<name>A0ABT5TFR9_9RHOB</name>
<feature type="transmembrane region" description="Helical" evidence="7">
    <location>
        <begin position="338"/>
        <end position="354"/>
    </location>
</feature>
<sequence>MAIILLLLAVLIIGILLGVPIFAAMGLSTLVHFIDTGRESTLIILNQRIFNGVTSFTFLAVPMFILAGEIMVRGKLIDRLLDVARAFVGHMRGGLAQVNILSSVFFAGISGSGQADIAAMGSTVVPAMVKDGYPRGYAAAITAQSATLSPTLPPSIVMVVYGAVFGVPVGALFAAGVSVGAFMAVCYMILAYVMARKYSLPLHPRANLRQVWVALRAGLAPLGMPAIILIGIFGGIFTTVEAAAVAVLYALIMTLLVYRSIRITEMGPILVSSAITSAAVLIISGVGLSFSYIVAIQHIPQAVLGALTTVSQSPFVIVSLILIVLLIAGMFVGRTANILLFGPIIIPIFYQLGFSPVHTALIIIIVLGVGHLTPPVGGALLTACLIGRCSMPDILKYMWPMIILEVVLAVIILMIPAISETLPAFFELGGVGL</sequence>
<dbReference type="PANTHER" id="PTHR33362">
    <property type="entry name" value="SIALIC ACID TRAP TRANSPORTER PERMEASE PROTEIN SIAT-RELATED"/>
    <property type="match status" value="1"/>
</dbReference>
<dbReference type="PIRSF" id="PIRSF006066">
    <property type="entry name" value="HI0050"/>
    <property type="match status" value="1"/>
</dbReference>
<keyword evidence="4 7" id="KW-0812">Transmembrane</keyword>
<dbReference type="NCBIfam" id="TIGR00786">
    <property type="entry name" value="dctM"/>
    <property type="match status" value="1"/>
</dbReference>
<evidence type="ECO:0000313" key="10">
    <source>
        <dbReference type="Proteomes" id="UP001431784"/>
    </source>
</evidence>
<dbReference type="Proteomes" id="UP001431784">
    <property type="component" value="Unassembled WGS sequence"/>
</dbReference>
<dbReference type="InterPro" id="IPR010656">
    <property type="entry name" value="DctM"/>
</dbReference>
<comment type="subunit">
    <text evidence="7">The complex comprises the extracytoplasmic solute receptor protein and the two transmembrane proteins.</text>
</comment>
<feature type="transmembrane region" description="Helical" evidence="7">
    <location>
        <begin position="398"/>
        <end position="418"/>
    </location>
</feature>
<feature type="transmembrane region" description="Helical" evidence="7">
    <location>
        <begin position="159"/>
        <end position="192"/>
    </location>
</feature>
<dbReference type="InterPro" id="IPR004681">
    <property type="entry name" value="TRAP_DctM"/>
</dbReference>
<protein>
    <recommendedName>
        <fullName evidence="7">TRAP transporter large permease protein</fullName>
    </recommendedName>
</protein>
<comment type="caution">
    <text evidence="7">Lacks conserved residue(s) required for the propagation of feature annotation.</text>
</comment>
<evidence type="ECO:0000256" key="3">
    <source>
        <dbReference type="ARBA" id="ARBA00022519"/>
    </source>
</evidence>
<feature type="transmembrane region" description="Helical" evidence="7">
    <location>
        <begin position="213"/>
        <end position="236"/>
    </location>
</feature>
<keyword evidence="2" id="KW-1003">Cell membrane</keyword>
<comment type="similarity">
    <text evidence="7">Belongs to the TRAP transporter large permease family.</text>
</comment>
<keyword evidence="3 7" id="KW-0997">Cell inner membrane</keyword>
<keyword evidence="10" id="KW-1185">Reference proteome</keyword>
<evidence type="ECO:0000313" key="9">
    <source>
        <dbReference type="EMBL" id="MDD7972753.1"/>
    </source>
</evidence>
<dbReference type="EMBL" id="JAQZSM010000019">
    <property type="protein sequence ID" value="MDD7972753.1"/>
    <property type="molecule type" value="Genomic_DNA"/>
</dbReference>
<accession>A0ABT5TFR9</accession>
<reference evidence="9" key="1">
    <citation type="submission" date="2023-02" db="EMBL/GenBank/DDBJ databases">
        <title>Description of Roseinatronobacter alkalisoli sp. nov., an alkaliphilic bacerium isolated from soda soil.</title>
        <authorList>
            <person name="Wei W."/>
        </authorList>
    </citation>
    <scope>NUCLEOTIDE SEQUENCE</scope>
    <source>
        <strain evidence="9">HJB301</strain>
    </source>
</reference>
<keyword evidence="6 7" id="KW-0472">Membrane</keyword>
<comment type="subcellular location">
    <subcellularLocation>
        <location evidence="1 7">Cell inner membrane</location>
        <topology evidence="1 7">Multi-pass membrane protein</topology>
    </subcellularLocation>
</comment>
<evidence type="ECO:0000256" key="5">
    <source>
        <dbReference type="ARBA" id="ARBA00022989"/>
    </source>
</evidence>
<dbReference type="PANTHER" id="PTHR33362:SF2">
    <property type="entry name" value="TRAP TRANSPORTER LARGE PERMEASE PROTEIN"/>
    <property type="match status" value="1"/>
</dbReference>
<dbReference type="Pfam" id="PF06808">
    <property type="entry name" value="DctM"/>
    <property type="match status" value="1"/>
</dbReference>
<gene>
    <name evidence="9" type="ORF">PUT78_16790</name>
</gene>
<evidence type="ECO:0000256" key="1">
    <source>
        <dbReference type="ARBA" id="ARBA00004429"/>
    </source>
</evidence>
<evidence type="ECO:0000256" key="7">
    <source>
        <dbReference type="RuleBase" id="RU369079"/>
    </source>
</evidence>
<feature type="transmembrane region" description="Helical" evidence="7">
    <location>
        <begin position="242"/>
        <end position="258"/>
    </location>
</feature>
<comment type="function">
    <text evidence="7">Part of the tripartite ATP-independent periplasmic (TRAP) transport system.</text>
</comment>
<proteinExistence type="inferred from homology"/>
<feature type="domain" description="TRAP C4-dicarboxylate transport system permease DctM subunit" evidence="8">
    <location>
        <begin position="8"/>
        <end position="418"/>
    </location>
</feature>
<evidence type="ECO:0000256" key="2">
    <source>
        <dbReference type="ARBA" id="ARBA00022475"/>
    </source>
</evidence>
<feature type="transmembrane region" description="Helical" evidence="7">
    <location>
        <begin position="49"/>
        <end position="72"/>
    </location>
</feature>
<keyword evidence="5 7" id="KW-1133">Transmembrane helix</keyword>
<keyword evidence="7" id="KW-0813">Transport</keyword>
<dbReference type="RefSeq" id="WP_274353430.1">
    <property type="nucleotide sequence ID" value="NZ_JAQZSM010000019.1"/>
</dbReference>
<feature type="transmembrane region" description="Helical" evidence="7">
    <location>
        <begin position="315"/>
        <end position="333"/>
    </location>
</feature>